<dbReference type="KEGG" id="sfk:KY5_0880"/>
<dbReference type="PROSITE" id="PS50801">
    <property type="entry name" value="STAS"/>
    <property type="match status" value="1"/>
</dbReference>
<dbReference type="PANTHER" id="PTHR33495:SF2">
    <property type="entry name" value="ANTI-SIGMA FACTOR ANTAGONIST TM_1081-RELATED"/>
    <property type="match status" value="1"/>
</dbReference>
<keyword evidence="5" id="KW-1185">Reference proteome</keyword>
<sequence length="129" mass="14066">MLQTELGTYEPEESDRPPSVYGLDGAIVVELRGDMDLVAYQRTVSLMDAAASGSEPLVVVDLSRVTFFDCSGISLLMRTRRRVRGRGGHLRVVCTDPLTLRMLRITRLTSALSPAPSLGAALRGPFDET</sequence>
<comment type="similarity">
    <text evidence="1 2">Belongs to the anti-sigma-factor antagonist family.</text>
</comment>
<name>A0A291Q309_9ACTN</name>
<evidence type="ECO:0000313" key="4">
    <source>
        <dbReference type="EMBL" id="ATL25898.1"/>
    </source>
</evidence>
<dbReference type="CDD" id="cd07043">
    <property type="entry name" value="STAS_anti-anti-sigma_factors"/>
    <property type="match status" value="1"/>
</dbReference>
<evidence type="ECO:0000313" key="5">
    <source>
        <dbReference type="Proteomes" id="UP000221011"/>
    </source>
</evidence>
<evidence type="ECO:0000259" key="3">
    <source>
        <dbReference type="PROSITE" id="PS50801"/>
    </source>
</evidence>
<dbReference type="Gene3D" id="3.30.750.24">
    <property type="entry name" value="STAS domain"/>
    <property type="match status" value="1"/>
</dbReference>
<dbReference type="GO" id="GO:0043856">
    <property type="term" value="F:anti-sigma factor antagonist activity"/>
    <property type="evidence" value="ECO:0007669"/>
    <property type="project" value="InterPro"/>
</dbReference>
<dbReference type="InterPro" id="IPR036513">
    <property type="entry name" value="STAS_dom_sf"/>
</dbReference>
<dbReference type="RefSeq" id="WP_098240945.1">
    <property type="nucleotide sequence ID" value="NZ_CP022685.1"/>
</dbReference>
<dbReference type="EMBL" id="CP022685">
    <property type="protein sequence ID" value="ATL25898.1"/>
    <property type="molecule type" value="Genomic_DNA"/>
</dbReference>
<dbReference type="InterPro" id="IPR002645">
    <property type="entry name" value="STAS_dom"/>
</dbReference>
<evidence type="ECO:0000256" key="2">
    <source>
        <dbReference type="RuleBase" id="RU003749"/>
    </source>
</evidence>
<dbReference type="NCBIfam" id="TIGR00377">
    <property type="entry name" value="ant_ant_sig"/>
    <property type="match status" value="1"/>
</dbReference>
<dbReference type="AlphaFoldDB" id="A0A291Q309"/>
<dbReference type="InterPro" id="IPR003658">
    <property type="entry name" value="Anti-sigma_ant"/>
</dbReference>
<dbReference type="PANTHER" id="PTHR33495">
    <property type="entry name" value="ANTI-SIGMA FACTOR ANTAGONIST TM_1081-RELATED-RELATED"/>
    <property type="match status" value="1"/>
</dbReference>
<dbReference type="Proteomes" id="UP000221011">
    <property type="component" value="Chromosome"/>
</dbReference>
<organism evidence="4 5">
    <name type="scientific">Streptomyces formicae</name>
    <dbReference type="NCBI Taxonomy" id="1616117"/>
    <lineage>
        <taxon>Bacteria</taxon>
        <taxon>Bacillati</taxon>
        <taxon>Actinomycetota</taxon>
        <taxon>Actinomycetes</taxon>
        <taxon>Kitasatosporales</taxon>
        <taxon>Streptomycetaceae</taxon>
        <taxon>Streptomyces</taxon>
    </lineage>
</organism>
<protein>
    <recommendedName>
        <fullName evidence="2">Anti-sigma factor antagonist</fullName>
    </recommendedName>
</protein>
<dbReference type="Pfam" id="PF01740">
    <property type="entry name" value="STAS"/>
    <property type="match status" value="1"/>
</dbReference>
<gene>
    <name evidence="4" type="ORF">KY5_0880</name>
</gene>
<reference evidence="4 5" key="1">
    <citation type="submission" date="2017-08" db="EMBL/GenBank/DDBJ databases">
        <title>Complete Genome Sequence of Streptomyces formicae KY5, the formicamycin producer.</title>
        <authorList>
            <person name="Holmes N.A."/>
            <person name="Devine R."/>
            <person name="Qin Z."/>
            <person name="Seipke R.F."/>
            <person name="Wilkinson B."/>
            <person name="Hutchings M.I."/>
        </authorList>
    </citation>
    <scope>NUCLEOTIDE SEQUENCE [LARGE SCALE GENOMIC DNA]</scope>
    <source>
        <strain evidence="4 5">KY5</strain>
    </source>
</reference>
<feature type="domain" description="STAS" evidence="3">
    <location>
        <begin position="16"/>
        <end position="125"/>
    </location>
</feature>
<evidence type="ECO:0000256" key="1">
    <source>
        <dbReference type="ARBA" id="ARBA00009013"/>
    </source>
</evidence>
<proteinExistence type="inferred from homology"/>
<dbReference type="SUPFAM" id="SSF52091">
    <property type="entry name" value="SpoIIaa-like"/>
    <property type="match status" value="1"/>
</dbReference>
<accession>A0A291Q309</accession>